<comment type="caution">
    <text evidence="3">The sequence shown here is derived from an EMBL/GenBank/DDBJ whole genome shotgun (WGS) entry which is preliminary data.</text>
</comment>
<dbReference type="Proteomes" id="UP000677913">
    <property type="component" value="Unassembled WGS sequence"/>
</dbReference>
<evidence type="ECO:0000313" key="4">
    <source>
        <dbReference type="Proteomes" id="UP000677913"/>
    </source>
</evidence>
<dbReference type="EMBL" id="JAGSXH010000016">
    <property type="protein sequence ID" value="MBS2962810.1"/>
    <property type="molecule type" value="Genomic_DNA"/>
</dbReference>
<evidence type="ECO:0000256" key="1">
    <source>
        <dbReference type="SAM" id="MobiDB-lite"/>
    </source>
</evidence>
<proteinExistence type="predicted"/>
<dbReference type="RefSeq" id="WP_211465899.1">
    <property type="nucleotide sequence ID" value="NZ_JAGSXH010000016.1"/>
</dbReference>
<evidence type="ECO:0000313" key="3">
    <source>
        <dbReference type="EMBL" id="MBS2962810.1"/>
    </source>
</evidence>
<protein>
    <recommendedName>
        <fullName evidence="2">DNA primase/polymerase bifunctional N-terminal domain-containing protein</fullName>
    </recommendedName>
</protein>
<dbReference type="Pfam" id="PF09250">
    <property type="entry name" value="Prim-Pol"/>
    <property type="match status" value="1"/>
</dbReference>
<feature type="region of interest" description="Disordered" evidence="1">
    <location>
        <begin position="1"/>
        <end position="41"/>
    </location>
</feature>
<organism evidence="3 4">
    <name type="scientific">Actinocrinis puniceicyclus</name>
    <dbReference type="NCBI Taxonomy" id="977794"/>
    <lineage>
        <taxon>Bacteria</taxon>
        <taxon>Bacillati</taxon>
        <taxon>Actinomycetota</taxon>
        <taxon>Actinomycetes</taxon>
        <taxon>Catenulisporales</taxon>
        <taxon>Actinospicaceae</taxon>
        <taxon>Actinocrinis</taxon>
    </lineage>
</organism>
<accession>A0A8J7WL20</accession>
<sequence>MATTMRGRLGLDALLTHQPARRRATEGEPAGGSALEPTPHTGVLDARHRAGFPRPGLGAAFVTHPHVIAHRATPSNGSIRATALRYAAWGWPIAPNRASAPSTDLERIFAAWSRTPDAPIMAACGIAFDVVEADAALGRTALIRLDRLGVELGPVLWTAFGCAPTASAGLGDSDPRARIGFLVRVGTAAALRALIDPGTGPVLLGSGDRVELPAVLDQQRFHRAGIPSGPRWLRAPGPERPAFPAAHVVLGALALAPHRAFATI</sequence>
<gene>
    <name evidence="3" type="ORF">KGA66_07140</name>
</gene>
<evidence type="ECO:0000259" key="2">
    <source>
        <dbReference type="Pfam" id="PF09250"/>
    </source>
</evidence>
<keyword evidence="4" id="KW-1185">Reference proteome</keyword>
<reference evidence="3" key="1">
    <citation type="submission" date="2021-04" db="EMBL/GenBank/DDBJ databases">
        <title>Genome based classification of Actinospica acidithermotolerans sp. nov., an actinobacterium isolated from an Indonesian hot spring.</title>
        <authorList>
            <person name="Kusuma A.B."/>
            <person name="Putra K.E."/>
            <person name="Nafisah S."/>
            <person name="Loh J."/>
            <person name="Nouioui I."/>
            <person name="Goodfellow M."/>
        </authorList>
    </citation>
    <scope>NUCLEOTIDE SEQUENCE</scope>
    <source>
        <strain evidence="3">DSM 45618</strain>
    </source>
</reference>
<name>A0A8J7WL20_9ACTN</name>
<dbReference type="AlphaFoldDB" id="A0A8J7WL20"/>
<dbReference type="InterPro" id="IPR015330">
    <property type="entry name" value="DNA_primase/pol_bifunc_N"/>
</dbReference>
<feature type="domain" description="DNA primase/polymerase bifunctional N-terminal" evidence="2">
    <location>
        <begin position="83"/>
        <end position="156"/>
    </location>
</feature>